<dbReference type="Proteomes" id="UP000015464">
    <property type="component" value="Unassembled WGS sequence"/>
</dbReference>
<dbReference type="eggNOG" id="KOG3010">
    <property type="taxonomic scope" value="Eukaryota"/>
</dbReference>
<accession>S9XC78</accession>
<evidence type="ECO:0000256" key="1">
    <source>
        <dbReference type="ARBA" id="ARBA00008361"/>
    </source>
</evidence>
<reference evidence="5 6" key="1">
    <citation type="journal article" date="2011" name="Science">
        <title>Comparative functional genomics of the fission yeasts.</title>
        <authorList>
            <person name="Rhind N."/>
            <person name="Chen Z."/>
            <person name="Yassour M."/>
            <person name="Thompson D.A."/>
            <person name="Haas B.J."/>
            <person name="Habib N."/>
            <person name="Wapinski I."/>
            <person name="Roy S."/>
            <person name="Lin M.F."/>
            <person name="Heiman D.I."/>
            <person name="Young S.K."/>
            <person name="Furuya K."/>
            <person name="Guo Y."/>
            <person name="Pidoux A."/>
            <person name="Chen H.M."/>
            <person name="Robbertse B."/>
            <person name="Goldberg J.M."/>
            <person name="Aoki K."/>
            <person name="Bayne E.H."/>
            <person name="Berlin A.M."/>
            <person name="Desjardins C.A."/>
            <person name="Dobbs E."/>
            <person name="Dukaj L."/>
            <person name="Fan L."/>
            <person name="FitzGerald M.G."/>
            <person name="French C."/>
            <person name="Gujja S."/>
            <person name="Hansen K."/>
            <person name="Keifenheim D."/>
            <person name="Levin J.Z."/>
            <person name="Mosher R.A."/>
            <person name="Mueller C.A."/>
            <person name="Pfiffner J."/>
            <person name="Priest M."/>
            <person name="Russ C."/>
            <person name="Smialowska A."/>
            <person name="Swoboda P."/>
            <person name="Sykes S.M."/>
            <person name="Vaughn M."/>
            <person name="Vengrova S."/>
            <person name="Yoder R."/>
            <person name="Zeng Q."/>
            <person name="Allshire R."/>
            <person name="Baulcombe D."/>
            <person name="Birren B.W."/>
            <person name="Brown W."/>
            <person name="Ekwall K."/>
            <person name="Kellis M."/>
            <person name="Leatherwood J."/>
            <person name="Levin H."/>
            <person name="Margalit H."/>
            <person name="Martienssen R."/>
            <person name="Nieduszynski C.A."/>
            <person name="Spatafora J.W."/>
            <person name="Friedman N."/>
            <person name="Dalgaard J.Z."/>
            <person name="Baumann P."/>
            <person name="Niki H."/>
            <person name="Regev A."/>
            <person name="Nusbaum C."/>
        </authorList>
    </citation>
    <scope>NUCLEOTIDE SEQUENCE [LARGE SCALE GENOMIC DNA]</scope>
    <source>
        <strain evidence="6">OY26 / ATCC MYA-4695 / CBS 11777 / NBRC 106824 / NRRL Y48691</strain>
    </source>
</reference>
<dbReference type="InterPro" id="IPR051052">
    <property type="entry name" value="Diverse_substrate_MTase"/>
</dbReference>
<evidence type="ECO:0000256" key="3">
    <source>
        <dbReference type="ARBA" id="ARBA00022679"/>
    </source>
</evidence>
<dbReference type="GO" id="GO:0008757">
    <property type="term" value="F:S-adenosylmethionine-dependent methyltransferase activity"/>
    <property type="evidence" value="ECO:0007669"/>
    <property type="project" value="InterPro"/>
</dbReference>
<dbReference type="OMA" id="WRATFDT"/>
<protein>
    <submittedName>
        <fullName evidence="5">Methyltransferase</fullName>
    </submittedName>
</protein>
<dbReference type="CDD" id="cd02440">
    <property type="entry name" value="AdoMet_MTases"/>
    <property type="match status" value="1"/>
</dbReference>
<evidence type="ECO:0000313" key="6">
    <source>
        <dbReference type="Proteomes" id="UP000015464"/>
    </source>
</evidence>
<proteinExistence type="inferred from homology"/>
<organism evidence="5 6">
    <name type="scientific">Schizosaccharomyces cryophilus (strain OY26 / ATCC MYA-4695 / CBS 11777 / NBRC 106824 / NRRL Y48691)</name>
    <name type="common">Fission yeast</name>
    <dbReference type="NCBI Taxonomy" id="653667"/>
    <lineage>
        <taxon>Eukaryota</taxon>
        <taxon>Fungi</taxon>
        <taxon>Dikarya</taxon>
        <taxon>Ascomycota</taxon>
        <taxon>Taphrinomycotina</taxon>
        <taxon>Schizosaccharomycetes</taxon>
        <taxon>Schizosaccharomycetales</taxon>
        <taxon>Schizosaccharomycetaceae</taxon>
        <taxon>Schizosaccharomyces</taxon>
    </lineage>
</organism>
<keyword evidence="3" id="KW-0808">Transferase</keyword>
<dbReference type="PANTHER" id="PTHR44942:SF4">
    <property type="entry name" value="METHYLTRANSFERASE TYPE 11 DOMAIN-CONTAINING PROTEIN"/>
    <property type="match status" value="1"/>
</dbReference>
<dbReference type="EMBL" id="KE546991">
    <property type="protein sequence ID" value="EPY51416.1"/>
    <property type="molecule type" value="Genomic_DNA"/>
</dbReference>
<dbReference type="HOGENOM" id="CLU_049344_3_0_1"/>
<dbReference type="InterPro" id="IPR029063">
    <property type="entry name" value="SAM-dependent_MTases_sf"/>
</dbReference>
<evidence type="ECO:0000259" key="4">
    <source>
        <dbReference type="Pfam" id="PF08241"/>
    </source>
</evidence>
<evidence type="ECO:0000256" key="2">
    <source>
        <dbReference type="ARBA" id="ARBA00022603"/>
    </source>
</evidence>
<dbReference type="Pfam" id="PF08241">
    <property type="entry name" value="Methyltransf_11"/>
    <property type="match status" value="1"/>
</dbReference>
<dbReference type="PANTHER" id="PTHR44942">
    <property type="entry name" value="METHYLTRANSF_11 DOMAIN-CONTAINING PROTEIN"/>
    <property type="match status" value="1"/>
</dbReference>
<keyword evidence="2 5" id="KW-0489">Methyltransferase</keyword>
<name>S9XC78_SCHCR</name>
<keyword evidence="6" id="KW-1185">Reference proteome</keyword>
<dbReference type="AlphaFoldDB" id="S9XC78"/>
<evidence type="ECO:0000313" key="5">
    <source>
        <dbReference type="EMBL" id="EPY51416.1"/>
    </source>
</evidence>
<comment type="similarity">
    <text evidence="1">Belongs to the methyltransferase superfamily.</text>
</comment>
<dbReference type="GO" id="GO:0032259">
    <property type="term" value="P:methylation"/>
    <property type="evidence" value="ECO:0007669"/>
    <property type="project" value="UniProtKB-KW"/>
</dbReference>
<dbReference type="InterPro" id="IPR013216">
    <property type="entry name" value="Methyltransf_11"/>
</dbReference>
<dbReference type="SUPFAM" id="SSF53335">
    <property type="entry name" value="S-adenosyl-L-methionine-dependent methyltransferases"/>
    <property type="match status" value="1"/>
</dbReference>
<feature type="domain" description="Methyltransferase type 11" evidence="4">
    <location>
        <begin position="38"/>
        <end position="127"/>
    </location>
</feature>
<dbReference type="GeneID" id="25036910"/>
<gene>
    <name evidence="5" type="ORF">SPOG_02587</name>
</gene>
<dbReference type="Gene3D" id="3.40.50.150">
    <property type="entry name" value="Vaccinia Virus protein VP39"/>
    <property type="match status" value="1"/>
</dbReference>
<sequence>MELGRIIAVPIKSRPEFPFGITDWLVDEFWVDDNSTILDLGAGTGKLIPRTKAAHPKKIISVDPEESMLKELQKKYPTVETLVGSATQIPLPDESIDLILCGNSFHWFANPKALQEMHRVLKPRGALGLVWNVRDESVPWVEKINKLLDKYRAGTPSFNSWEWAQLFPGHGFQKARYCAFPFAHCSVPENAIYKMVFSLSYMCTLSEEEKETVKAELDKITETVPRVQNTNQIKFPYQTMAFSIEKECPKKA</sequence>
<dbReference type="RefSeq" id="XP_013023983.1">
    <property type="nucleotide sequence ID" value="XM_013168529.1"/>
</dbReference>
<dbReference type="OrthoDB" id="10027013at2759"/>
<dbReference type="STRING" id="653667.S9XC78"/>